<proteinExistence type="predicted"/>
<feature type="region of interest" description="Disordered" evidence="1">
    <location>
        <begin position="251"/>
        <end position="284"/>
    </location>
</feature>
<evidence type="ECO:0000313" key="2">
    <source>
        <dbReference type="EMBL" id="KAK3208751.1"/>
    </source>
</evidence>
<protein>
    <submittedName>
        <fullName evidence="2">Uncharacterized protein</fullName>
    </submittedName>
</protein>
<feature type="region of interest" description="Disordered" evidence="1">
    <location>
        <begin position="1"/>
        <end position="189"/>
    </location>
</feature>
<feature type="region of interest" description="Disordered" evidence="1">
    <location>
        <begin position="553"/>
        <end position="584"/>
    </location>
</feature>
<dbReference type="Proteomes" id="UP001280581">
    <property type="component" value="Unassembled WGS sequence"/>
</dbReference>
<sequence>MDIRRWLDETVLPQQPPSPHDQPSECPSLRIERPGRLLRKKHKRKQSTSDSSLLDDPQQRRSSVVPEQGNTIKEYAYQSSRASHPTSRSGGSVSSEPYKRKPRRKTHPERYEPVSKGAKERGTHTRRHKNGESRKARRISKPSKSDKPGNGIVQSFQAKNVPRDRLTLKPREKLGLFSKGRVSSPVKGRGLPDLVFSEMKFLQKNKDQPEPALQLGSPRKKRKQDQAHAEHEEISAYFTSVRPTLAEQVSNIQAKDVSRQSLRGDSRPHRQRSSAVDNVIPTIEPASKPPSLAIGITRSCHEDGGYISWSESIVAPSLPPARLHSARRRDSGQLGPMSCRVETDSTRGGGSLHLRPAPPTLSRHLMDDAGGQFQPSSLPPTNERQFRSHSLPQHTSSPHRANLLDRVALRRDLKTVASLSSMPPIVPIRDDHRPREADISHALPNLKVKNNSLDIQSLGPSGHVDDNPNLETECHVQDEVYQQNSSSSLGQILQCCNSAFHEMRMDQTQQPRVRASLPKIQPQPNVRFSSTLHPTIRKIPTVRFSGYEDICRPGTSKRNRSNIYEQQEQRQHEISDTNIPFEDEPAAPYTVQNGFFEEDEFDDSQHDLLEEVDLGDYGIGSPICNKSATQPSGDVFAEAIQSRNQVTTKPGFWRPHKLY</sequence>
<keyword evidence="3" id="KW-1185">Reference proteome</keyword>
<feature type="compositionally biased region" description="Polar residues" evidence="1">
    <location>
        <begin position="373"/>
        <end position="399"/>
    </location>
</feature>
<feature type="compositionally biased region" description="Basic and acidic residues" evidence="1">
    <location>
        <begin position="256"/>
        <end position="268"/>
    </location>
</feature>
<feature type="compositionally biased region" description="Basic residues" evidence="1">
    <location>
        <begin position="36"/>
        <end position="46"/>
    </location>
</feature>
<evidence type="ECO:0000313" key="3">
    <source>
        <dbReference type="Proteomes" id="UP001280581"/>
    </source>
</evidence>
<organism evidence="2 3">
    <name type="scientific">Pseudopithomyces chartarum</name>
    <dbReference type="NCBI Taxonomy" id="1892770"/>
    <lineage>
        <taxon>Eukaryota</taxon>
        <taxon>Fungi</taxon>
        <taxon>Dikarya</taxon>
        <taxon>Ascomycota</taxon>
        <taxon>Pezizomycotina</taxon>
        <taxon>Dothideomycetes</taxon>
        <taxon>Pleosporomycetidae</taxon>
        <taxon>Pleosporales</taxon>
        <taxon>Massarineae</taxon>
        <taxon>Didymosphaeriaceae</taxon>
        <taxon>Pseudopithomyces</taxon>
    </lineage>
</organism>
<gene>
    <name evidence="2" type="ORF">GRF29_77g1884043</name>
</gene>
<feature type="region of interest" description="Disordered" evidence="1">
    <location>
        <begin position="326"/>
        <end position="400"/>
    </location>
</feature>
<feature type="compositionally biased region" description="Basic and acidic residues" evidence="1">
    <location>
        <begin position="108"/>
        <end position="123"/>
    </location>
</feature>
<accession>A0AAN6LX31</accession>
<evidence type="ECO:0000256" key="1">
    <source>
        <dbReference type="SAM" id="MobiDB-lite"/>
    </source>
</evidence>
<comment type="caution">
    <text evidence="2">The sequence shown here is derived from an EMBL/GenBank/DDBJ whole genome shotgun (WGS) entry which is preliminary data.</text>
</comment>
<feature type="compositionally biased region" description="Basic and acidic residues" evidence="1">
    <location>
        <begin position="161"/>
        <end position="174"/>
    </location>
</feature>
<feature type="region of interest" description="Disordered" evidence="1">
    <location>
        <begin position="203"/>
        <end position="231"/>
    </location>
</feature>
<dbReference type="EMBL" id="WVTA01000007">
    <property type="protein sequence ID" value="KAK3208751.1"/>
    <property type="molecule type" value="Genomic_DNA"/>
</dbReference>
<feature type="compositionally biased region" description="Basic residues" evidence="1">
    <location>
        <begin position="124"/>
        <end position="141"/>
    </location>
</feature>
<name>A0AAN6LX31_9PLEO</name>
<reference evidence="2 3" key="1">
    <citation type="submission" date="2021-02" db="EMBL/GenBank/DDBJ databases">
        <title>Genome assembly of Pseudopithomyces chartarum.</title>
        <authorList>
            <person name="Jauregui R."/>
            <person name="Singh J."/>
            <person name="Voisey C."/>
        </authorList>
    </citation>
    <scope>NUCLEOTIDE SEQUENCE [LARGE SCALE GENOMIC DNA]</scope>
    <source>
        <strain evidence="2 3">AGR01</strain>
    </source>
</reference>
<feature type="compositionally biased region" description="Polar residues" evidence="1">
    <location>
        <begin position="77"/>
        <end position="95"/>
    </location>
</feature>
<dbReference type="AlphaFoldDB" id="A0AAN6LX31"/>